<organism evidence="2 3">
    <name type="scientific">Halocaridina rubra</name>
    <name type="common">Hawaiian red shrimp</name>
    <dbReference type="NCBI Taxonomy" id="373956"/>
    <lineage>
        <taxon>Eukaryota</taxon>
        <taxon>Metazoa</taxon>
        <taxon>Ecdysozoa</taxon>
        <taxon>Arthropoda</taxon>
        <taxon>Crustacea</taxon>
        <taxon>Multicrustacea</taxon>
        <taxon>Malacostraca</taxon>
        <taxon>Eumalacostraca</taxon>
        <taxon>Eucarida</taxon>
        <taxon>Decapoda</taxon>
        <taxon>Pleocyemata</taxon>
        <taxon>Caridea</taxon>
        <taxon>Atyoidea</taxon>
        <taxon>Atyidae</taxon>
        <taxon>Halocaridina</taxon>
    </lineage>
</organism>
<dbReference type="EMBL" id="JAXCGZ010011382">
    <property type="protein sequence ID" value="KAK7075039.1"/>
    <property type="molecule type" value="Genomic_DNA"/>
</dbReference>
<evidence type="ECO:0000313" key="3">
    <source>
        <dbReference type="Proteomes" id="UP001381693"/>
    </source>
</evidence>
<evidence type="ECO:0000256" key="1">
    <source>
        <dbReference type="SAM" id="MobiDB-lite"/>
    </source>
</evidence>
<sequence length="131" mass="14443">MCVSESLCDLLSLSDESIAKTELSYSQIKDGSNSSRHRFTLFLLPFLPGGPLGVKRIRTAPSPLPASPLSYLDFPLPLNKASQNLKDTINSEQDTSVPSYHYRCIPDSDDPTCGPTKAWPPSRAENDQNFK</sequence>
<dbReference type="Proteomes" id="UP001381693">
    <property type="component" value="Unassembled WGS sequence"/>
</dbReference>
<proteinExistence type="predicted"/>
<keyword evidence="3" id="KW-1185">Reference proteome</keyword>
<dbReference type="AlphaFoldDB" id="A0AAN9A5L3"/>
<accession>A0AAN9A5L3</accession>
<protein>
    <submittedName>
        <fullName evidence="2">Uncharacterized protein</fullName>
    </submittedName>
</protein>
<feature type="region of interest" description="Disordered" evidence="1">
    <location>
        <begin position="105"/>
        <end position="131"/>
    </location>
</feature>
<comment type="caution">
    <text evidence="2">The sequence shown here is derived from an EMBL/GenBank/DDBJ whole genome shotgun (WGS) entry which is preliminary data.</text>
</comment>
<reference evidence="2 3" key="1">
    <citation type="submission" date="2023-11" db="EMBL/GenBank/DDBJ databases">
        <title>Halocaridina rubra genome assembly.</title>
        <authorList>
            <person name="Smith C."/>
        </authorList>
    </citation>
    <scope>NUCLEOTIDE SEQUENCE [LARGE SCALE GENOMIC DNA]</scope>
    <source>
        <strain evidence="2">EP-1</strain>
        <tissue evidence="2">Whole</tissue>
    </source>
</reference>
<gene>
    <name evidence="2" type="ORF">SK128_009916</name>
</gene>
<evidence type="ECO:0000313" key="2">
    <source>
        <dbReference type="EMBL" id="KAK7075039.1"/>
    </source>
</evidence>
<name>A0AAN9A5L3_HALRR</name>